<dbReference type="EMBL" id="JABFUD020000001">
    <property type="protein sequence ID" value="KAI5084586.1"/>
    <property type="molecule type" value="Genomic_DNA"/>
</dbReference>
<dbReference type="InterPro" id="IPR008479">
    <property type="entry name" value="DUF760"/>
</dbReference>
<feature type="region of interest" description="Disordered" evidence="1">
    <location>
        <begin position="220"/>
        <end position="239"/>
    </location>
</feature>
<dbReference type="OrthoDB" id="25131at2759"/>
<keyword evidence="3" id="KW-1185">Reference proteome</keyword>
<proteinExistence type="predicted"/>
<protein>
    <submittedName>
        <fullName evidence="2">Uncharacterized protein</fullName>
    </submittedName>
</protein>
<dbReference type="PANTHER" id="PTHR31808:SF4">
    <property type="entry name" value="LIGASE, PUTATIVE (DUF760)-RELATED"/>
    <property type="match status" value="1"/>
</dbReference>
<feature type="compositionally biased region" description="Basic and acidic residues" evidence="1">
    <location>
        <begin position="225"/>
        <end position="239"/>
    </location>
</feature>
<evidence type="ECO:0000313" key="3">
    <source>
        <dbReference type="Proteomes" id="UP000886520"/>
    </source>
</evidence>
<dbReference type="Proteomes" id="UP000886520">
    <property type="component" value="Chromosome 1"/>
</dbReference>
<dbReference type="Pfam" id="PF05542">
    <property type="entry name" value="DUF760"/>
    <property type="match status" value="1"/>
</dbReference>
<dbReference type="InterPro" id="IPR038925">
    <property type="entry name" value="At3g17800-like"/>
</dbReference>
<evidence type="ECO:0000313" key="2">
    <source>
        <dbReference type="EMBL" id="KAI5084586.1"/>
    </source>
</evidence>
<comment type="caution">
    <text evidence="2">The sequence shown here is derived from an EMBL/GenBank/DDBJ whole genome shotgun (WGS) entry which is preliminary data.</text>
</comment>
<accession>A0A9D4VDK7</accession>
<dbReference type="AlphaFoldDB" id="A0A9D4VDK7"/>
<organism evidence="2 3">
    <name type="scientific">Adiantum capillus-veneris</name>
    <name type="common">Maidenhair fern</name>
    <dbReference type="NCBI Taxonomy" id="13818"/>
    <lineage>
        <taxon>Eukaryota</taxon>
        <taxon>Viridiplantae</taxon>
        <taxon>Streptophyta</taxon>
        <taxon>Embryophyta</taxon>
        <taxon>Tracheophyta</taxon>
        <taxon>Polypodiopsida</taxon>
        <taxon>Polypodiidae</taxon>
        <taxon>Polypodiales</taxon>
        <taxon>Pteridineae</taxon>
        <taxon>Pteridaceae</taxon>
        <taxon>Vittarioideae</taxon>
        <taxon>Adiantum</taxon>
    </lineage>
</organism>
<dbReference type="PANTHER" id="PTHR31808">
    <property type="entry name" value="EXPRESSED PROTEIN"/>
    <property type="match status" value="1"/>
</dbReference>
<evidence type="ECO:0000256" key="1">
    <source>
        <dbReference type="SAM" id="MobiDB-lite"/>
    </source>
</evidence>
<sequence length="373" mass="41932">MDYGRSPCRPNVVFCLICSQISVTKLKTSSRSSPGLNAAQFLDGSLHSALWSSDALAKNLGFQRRQLEKYVPRKQKRTRAFFIKADATTSGSGRHVSPLEPESPTGQFLIELLHSHPHLLAAAAEQQLDKLAEDRLTAEAQEHSGSNSSDLILYKRIAELKSQERRTTVEEILKESFNLYTRVRHWRCKFHMGQVYATSALYGYFLRRVDEKFQMEKILSPSAPESDRRKRQASDAKFQDDKRDTFATEMLATLSAILGFGNLENLEQDVGFSSSGRSKNLLRNYLLSFEADTLYRCATVRSIESACIIERHTAALFGEPDSFDVSEVTGREVAMMLSLAGLRRLVLEAVAFGSFLWDAETLVDSHYTIVAPD</sequence>
<gene>
    <name evidence="2" type="ORF">GOP47_0000755</name>
</gene>
<name>A0A9D4VDK7_ADICA</name>
<reference evidence="2" key="1">
    <citation type="submission" date="2021-01" db="EMBL/GenBank/DDBJ databases">
        <title>Adiantum capillus-veneris genome.</title>
        <authorList>
            <person name="Fang Y."/>
            <person name="Liao Q."/>
        </authorList>
    </citation>
    <scope>NUCLEOTIDE SEQUENCE</scope>
    <source>
        <strain evidence="2">H3</strain>
        <tissue evidence="2">Leaf</tissue>
    </source>
</reference>